<organism evidence="1 2">
    <name type="scientific">Serendipita vermifera MAFF 305830</name>
    <dbReference type="NCBI Taxonomy" id="933852"/>
    <lineage>
        <taxon>Eukaryota</taxon>
        <taxon>Fungi</taxon>
        <taxon>Dikarya</taxon>
        <taxon>Basidiomycota</taxon>
        <taxon>Agaricomycotina</taxon>
        <taxon>Agaricomycetes</taxon>
        <taxon>Sebacinales</taxon>
        <taxon>Serendipitaceae</taxon>
        <taxon>Serendipita</taxon>
    </lineage>
</organism>
<dbReference type="OrthoDB" id="10451726at2759"/>
<evidence type="ECO:0000313" key="1">
    <source>
        <dbReference type="EMBL" id="KIM23773.1"/>
    </source>
</evidence>
<evidence type="ECO:0000313" key="2">
    <source>
        <dbReference type="Proteomes" id="UP000054097"/>
    </source>
</evidence>
<reference evidence="2" key="2">
    <citation type="submission" date="2015-01" db="EMBL/GenBank/DDBJ databases">
        <title>Evolutionary Origins and Diversification of the Mycorrhizal Mutualists.</title>
        <authorList>
            <consortium name="DOE Joint Genome Institute"/>
            <consortium name="Mycorrhizal Genomics Consortium"/>
            <person name="Kohler A."/>
            <person name="Kuo A."/>
            <person name="Nagy L.G."/>
            <person name="Floudas D."/>
            <person name="Copeland A."/>
            <person name="Barry K.W."/>
            <person name="Cichocki N."/>
            <person name="Veneault-Fourrey C."/>
            <person name="LaButti K."/>
            <person name="Lindquist E.A."/>
            <person name="Lipzen A."/>
            <person name="Lundell T."/>
            <person name="Morin E."/>
            <person name="Murat C."/>
            <person name="Riley R."/>
            <person name="Ohm R."/>
            <person name="Sun H."/>
            <person name="Tunlid A."/>
            <person name="Henrissat B."/>
            <person name="Grigoriev I.V."/>
            <person name="Hibbett D.S."/>
            <person name="Martin F."/>
        </authorList>
    </citation>
    <scope>NUCLEOTIDE SEQUENCE [LARGE SCALE GENOMIC DNA]</scope>
    <source>
        <strain evidence="2">MAFF 305830</strain>
    </source>
</reference>
<sequence length="85" mass="9646">ECYAWTMFAELGMQVIHSLTTEPEPTSGAKGPSREMETAISRALRLADQVASLRWLRHNLTLLHAQLVCLQDNHKHAKVLLKRLL</sequence>
<feature type="non-terminal residue" evidence="1">
    <location>
        <position position="1"/>
    </location>
</feature>
<dbReference type="EMBL" id="KN824332">
    <property type="protein sequence ID" value="KIM23773.1"/>
    <property type="molecule type" value="Genomic_DNA"/>
</dbReference>
<protein>
    <submittedName>
        <fullName evidence="1">Uncharacterized protein</fullName>
    </submittedName>
</protein>
<dbReference type="AlphaFoldDB" id="A0A0C2WBH7"/>
<name>A0A0C2WBH7_SERVB</name>
<gene>
    <name evidence="1" type="ORF">M408DRAFT_51546</name>
</gene>
<proteinExistence type="predicted"/>
<accession>A0A0C2WBH7</accession>
<dbReference type="HOGENOM" id="CLU_2518819_0_0_1"/>
<reference evidence="1 2" key="1">
    <citation type="submission" date="2014-04" db="EMBL/GenBank/DDBJ databases">
        <authorList>
            <consortium name="DOE Joint Genome Institute"/>
            <person name="Kuo A."/>
            <person name="Zuccaro A."/>
            <person name="Kohler A."/>
            <person name="Nagy L.G."/>
            <person name="Floudas D."/>
            <person name="Copeland A."/>
            <person name="Barry K.W."/>
            <person name="Cichocki N."/>
            <person name="Veneault-Fourrey C."/>
            <person name="LaButti K."/>
            <person name="Lindquist E.A."/>
            <person name="Lipzen A."/>
            <person name="Lundell T."/>
            <person name="Morin E."/>
            <person name="Murat C."/>
            <person name="Sun H."/>
            <person name="Tunlid A."/>
            <person name="Henrissat B."/>
            <person name="Grigoriev I.V."/>
            <person name="Hibbett D.S."/>
            <person name="Martin F."/>
            <person name="Nordberg H.P."/>
            <person name="Cantor M.N."/>
            <person name="Hua S.X."/>
        </authorList>
    </citation>
    <scope>NUCLEOTIDE SEQUENCE [LARGE SCALE GENOMIC DNA]</scope>
    <source>
        <strain evidence="1 2">MAFF 305830</strain>
    </source>
</reference>
<feature type="non-terminal residue" evidence="1">
    <location>
        <position position="85"/>
    </location>
</feature>
<keyword evidence="2" id="KW-1185">Reference proteome</keyword>
<dbReference type="Proteomes" id="UP000054097">
    <property type="component" value="Unassembled WGS sequence"/>
</dbReference>